<reference evidence="2 3" key="2">
    <citation type="submission" date="2014-03" db="EMBL/GenBank/DDBJ databases">
        <title>The Genome Sequence of Anncaliia algerae insect isolate PRA339.</title>
        <authorList>
            <consortium name="The Broad Institute Genome Sequencing Platform"/>
            <consortium name="The Broad Institute Genome Sequencing Center for Infectious Disease"/>
            <person name="Cuomo C."/>
            <person name="Becnel J."/>
            <person name="Sanscrainte N."/>
            <person name="Walker B."/>
            <person name="Young S.K."/>
            <person name="Zeng Q."/>
            <person name="Gargeya S."/>
            <person name="Fitzgerald M."/>
            <person name="Haas B."/>
            <person name="Abouelleil A."/>
            <person name="Alvarado L."/>
            <person name="Arachchi H.M."/>
            <person name="Berlin A.M."/>
            <person name="Chapman S.B."/>
            <person name="Dewar J."/>
            <person name="Goldberg J."/>
            <person name="Griggs A."/>
            <person name="Gujja S."/>
            <person name="Hansen M."/>
            <person name="Howarth C."/>
            <person name="Imamovic A."/>
            <person name="Larimer J."/>
            <person name="McCowan C."/>
            <person name="Murphy C."/>
            <person name="Neiman D."/>
            <person name="Pearson M."/>
            <person name="Priest M."/>
            <person name="Roberts A."/>
            <person name="Saif S."/>
            <person name="Shea T."/>
            <person name="Sisk P."/>
            <person name="Sykes S."/>
            <person name="Wortman J."/>
            <person name="Nusbaum C."/>
            <person name="Birren B."/>
        </authorList>
    </citation>
    <scope>NUCLEOTIDE SEQUENCE [LARGE SCALE GENOMIC DNA]</scope>
    <source>
        <strain evidence="2 3">PRA339</strain>
    </source>
</reference>
<dbReference type="PANTHER" id="PTHR47163:SF2">
    <property type="entry name" value="SI:DKEY-17M8.2"/>
    <property type="match status" value="1"/>
</dbReference>
<evidence type="ECO:0000313" key="3">
    <source>
        <dbReference type="Proteomes" id="UP000030655"/>
    </source>
</evidence>
<dbReference type="EMBL" id="KK365316">
    <property type="protein sequence ID" value="KCZ79254.1"/>
    <property type="molecule type" value="Genomic_DNA"/>
</dbReference>
<dbReference type="VEuPathDB" id="MicrosporidiaDB:H312_03359"/>
<name>A0A059EWX9_9MICR</name>
<dbReference type="STRING" id="1288291.A0A059EWX9"/>
<reference evidence="3" key="1">
    <citation type="submission" date="2013-02" db="EMBL/GenBank/DDBJ databases">
        <authorList>
            <consortium name="The Broad Institute Genome Sequencing Platform"/>
            <person name="Cuomo C."/>
            <person name="Becnel J."/>
            <person name="Sanscrainte N."/>
            <person name="Walker B."/>
            <person name="Young S.K."/>
            <person name="Zeng Q."/>
            <person name="Gargeya S."/>
            <person name="Fitzgerald M."/>
            <person name="Haas B."/>
            <person name="Abouelleil A."/>
            <person name="Alvarado L."/>
            <person name="Arachchi H.M."/>
            <person name="Berlin A.M."/>
            <person name="Chapman S.B."/>
            <person name="Dewar J."/>
            <person name="Goldberg J."/>
            <person name="Griggs A."/>
            <person name="Gujja S."/>
            <person name="Hansen M."/>
            <person name="Howarth C."/>
            <person name="Imamovic A."/>
            <person name="Larimer J."/>
            <person name="McCowan C."/>
            <person name="Murphy C."/>
            <person name="Neiman D."/>
            <person name="Pearson M."/>
            <person name="Priest M."/>
            <person name="Roberts A."/>
            <person name="Saif S."/>
            <person name="Shea T."/>
            <person name="Sisk P."/>
            <person name="Sykes S."/>
            <person name="Wortman J."/>
            <person name="Nusbaum C."/>
            <person name="Birren B."/>
        </authorList>
    </citation>
    <scope>NUCLEOTIDE SEQUENCE [LARGE SCALE GENOMIC DNA]</scope>
    <source>
        <strain evidence="3">PRA339</strain>
    </source>
</reference>
<gene>
    <name evidence="2" type="ORF">H312_03359</name>
</gene>
<dbReference type="PANTHER" id="PTHR47163">
    <property type="entry name" value="DDE_TNP_IS1595 DOMAIN-CONTAINING PROTEIN"/>
    <property type="match status" value="1"/>
</dbReference>
<dbReference type="AlphaFoldDB" id="A0A059EWX9"/>
<protein>
    <recommendedName>
        <fullName evidence="1">ISXO2-like transposase domain-containing protein</fullName>
    </recommendedName>
</protein>
<organism evidence="2 3">
    <name type="scientific">Anncaliia algerae PRA339</name>
    <dbReference type="NCBI Taxonomy" id="1288291"/>
    <lineage>
        <taxon>Eukaryota</taxon>
        <taxon>Fungi</taxon>
        <taxon>Fungi incertae sedis</taxon>
        <taxon>Microsporidia</taxon>
        <taxon>Tubulinosematoidea</taxon>
        <taxon>Tubulinosematidae</taxon>
        <taxon>Anncaliia</taxon>
    </lineage>
</organism>
<dbReference type="InterPro" id="IPR024445">
    <property type="entry name" value="Tnp_ISXO2-like"/>
</dbReference>
<dbReference type="SMART" id="SM01126">
    <property type="entry name" value="DDE_Tnp_IS1595"/>
    <property type="match status" value="1"/>
</dbReference>
<feature type="domain" description="ISXO2-like transposase" evidence="1">
    <location>
        <begin position="34"/>
        <end position="156"/>
    </location>
</feature>
<dbReference type="Proteomes" id="UP000030655">
    <property type="component" value="Unassembled WGS sequence"/>
</dbReference>
<accession>A0A059EWX9</accession>
<sequence>MIEGNTRSKKTCGLWYKKLSLQTFNIMKTLKRDKIGGIGNVIEVDESRFSKGKYNVTKVVRSPWILGGMDLETGDVFFAEEINRNMETINNILLENIELDNTIVTDSWREYVEFNQLGFIHLTVNDSENFIDPLTGANTQAIENRWSIYKKILRVDITIILLIFHLVF</sequence>
<dbReference type="HOGENOM" id="CLU_044348_0_4_1"/>
<dbReference type="Pfam" id="PF12762">
    <property type="entry name" value="DDE_Tnp_IS1595"/>
    <property type="match status" value="1"/>
</dbReference>
<dbReference type="OrthoDB" id="5598606at2759"/>
<evidence type="ECO:0000313" key="2">
    <source>
        <dbReference type="EMBL" id="KCZ79254.1"/>
    </source>
</evidence>
<evidence type="ECO:0000259" key="1">
    <source>
        <dbReference type="SMART" id="SM01126"/>
    </source>
</evidence>
<dbReference type="InterPro" id="IPR053164">
    <property type="entry name" value="IS1016-like_transposase"/>
</dbReference>
<keyword evidence="3" id="KW-1185">Reference proteome</keyword>
<proteinExistence type="predicted"/>